<gene>
    <name evidence="3" type="ORF">ISN74_20930</name>
</gene>
<name>A0ABX7GXA0_9GAMM</name>
<dbReference type="GO" id="GO:0008168">
    <property type="term" value="F:methyltransferase activity"/>
    <property type="evidence" value="ECO:0007669"/>
    <property type="project" value="UniProtKB-KW"/>
</dbReference>
<dbReference type="GO" id="GO:0032259">
    <property type="term" value="P:methylation"/>
    <property type="evidence" value="ECO:0007669"/>
    <property type="project" value="UniProtKB-KW"/>
</dbReference>
<keyword evidence="3" id="KW-0489">Methyltransferase</keyword>
<dbReference type="PANTHER" id="PTHR45277">
    <property type="entry name" value="EXPRESSED PROTEIN"/>
    <property type="match status" value="1"/>
</dbReference>
<dbReference type="Gene3D" id="3.40.50.150">
    <property type="entry name" value="Vaccinia Virus protein VP39"/>
    <property type="match status" value="1"/>
</dbReference>
<dbReference type="Pfam" id="PF08241">
    <property type="entry name" value="Methyltransf_11"/>
    <property type="match status" value="1"/>
</dbReference>
<reference evidence="3 4" key="1">
    <citation type="submission" date="2020-10" db="EMBL/GenBank/DDBJ databases">
        <title>Phylogeny of dyella-like bacteria.</title>
        <authorList>
            <person name="Fu J."/>
        </authorList>
    </citation>
    <scope>NUCLEOTIDE SEQUENCE [LARGE SCALE GENOMIC DNA]</scope>
    <source>
        <strain evidence="3 4">DHOB09</strain>
    </source>
</reference>
<evidence type="ECO:0000256" key="1">
    <source>
        <dbReference type="SAM" id="Phobius"/>
    </source>
</evidence>
<dbReference type="InterPro" id="IPR029063">
    <property type="entry name" value="SAM-dependent_MTases_sf"/>
</dbReference>
<dbReference type="InterPro" id="IPR013216">
    <property type="entry name" value="Methyltransf_11"/>
</dbReference>
<accession>A0ABX7GXA0</accession>
<feature type="transmembrane region" description="Helical" evidence="1">
    <location>
        <begin position="44"/>
        <end position="64"/>
    </location>
</feature>
<dbReference type="SUPFAM" id="SSF53335">
    <property type="entry name" value="S-adenosyl-L-methionine-dependent methyltransferases"/>
    <property type="match status" value="1"/>
</dbReference>
<keyword evidence="4" id="KW-1185">Reference proteome</keyword>
<keyword evidence="3" id="KW-0808">Transferase</keyword>
<keyword evidence="1" id="KW-0472">Membrane</keyword>
<proteinExistence type="predicted"/>
<dbReference type="EMBL" id="CP064030">
    <property type="protein sequence ID" value="QRN53825.1"/>
    <property type="molecule type" value="Genomic_DNA"/>
</dbReference>
<protein>
    <submittedName>
        <fullName evidence="3">Class I SAM-dependent methyltransferase</fullName>
    </submittedName>
</protein>
<dbReference type="Proteomes" id="UP000663181">
    <property type="component" value="Chromosome"/>
</dbReference>
<dbReference type="RefSeq" id="WP_188796095.1">
    <property type="nucleotide sequence ID" value="NZ_BMIZ01000001.1"/>
</dbReference>
<evidence type="ECO:0000313" key="3">
    <source>
        <dbReference type="EMBL" id="QRN53825.1"/>
    </source>
</evidence>
<dbReference type="PANTHER" id="PTHR45277:SF1">
    <property type="entry name" value="EXPRESSED PROTEIN"/>
    <property type="match status" value="1"/>
</dbReference>
<dbReference type="CDD" id="cd02440">
    <property type="entry name" value="AdoMet_MTases"/>
    <property type="match status" value="1"/>
</dbReference>
<keyword evidence="1" id="KW-0812">Transmembrane</keyword>
<organism evidence="3 4">
    <name type="scientific">Dyella caseinilytica</name>
    <dbReference type="NCBI Taxonomy" id="1849581"/>
    <lineage>
        <taxon>Bacteria</taxon>
        <taxon>Pseudomonadati</taxon>
        <taxon>Pseudomonadota</taxon>
        <taxon>Gammaproteobacteria</taxon>
        <taxon>Lysobacterales</taxon>
        <taxon>Rhodanobacteraceae</taxon>
        <taxon>Dyella</taxon>
    </lineage>
</organism>
<evidence type="ECO:0000313" key="4">
    <source>
        <dbReference type="Proteomes" id="UP000663181"/>
    </source>
</evidence>
<keyword evidence="1" id="KW-1133">Transmembrane helix</keyword>
<sequence length="245" mass="27055">MKQLFPYGLDAPPVVRNLVLCSLACWLLFALNFTHWVPITINGFQWPALSFGLGAAALIWSSCYGKLRRRETLLDQLHWSGAERVLDIGCGRGLFAVAAARRVPQGHVTGIDIWQSEDLSGNSPEAVADNALREGVADRVDTRTADMRKLPFADGTVDTVVSSVAIHNIYQAEERDRAIDEIARVLRSGGQVLIDDIRHMSQYAKRLRAAGFEVSLTHDVASWFWRVISFGNLVPGTLVARKSLG</sequence>
<feature type="domain" description="Methyltransferase type 11" evidence="2">
    <location>
        <begin position="86"/>
        <end position="194"/>
    </location>
</feature>
<evidence type="ECO:0000259" key="2">
    <source>
        <dbReference type="Pfam" id="PF08241"/>
    </source>
</evidence>